<gene>
    <name evidence="2" type="ORF">WY13_02131</name>
</gene>
<dbReference type="Pfam" id="PF09986">
    <property type="entry name" value="DUF2225"/>
    <property type="match status" value="1"/>
</dbReference>
<evidence type="ECO:0008006" key="4">
    <source>
        <dbReference type="Google" id="ProtNLM"/>
    </source>
</evidence>
<comment type="caution">
    <text evidence="2">The sequence shown here is derived from an EMBL/GenBank/DDBJ whole genome shotgun (WGS) entry which is preliminary data.</text>
</comment>
<dbReference type="RefSeq" id="WP_063555583.1">
    <property type="nucleotide sequence ID" value="NZ_LITT01000023.1"/>
</dbReference>
<organism evidence="2 3">
    <name type="scientific">Clostridium ljungdahlii</name>
    <dbReference type="NCBI Taxonomy" id="1538"/>
    <lineage>
        <taxon>Bacteria</taxon>
        <taxon>Bacillati</taxon>
        <taxon>Bacillota</taxon>
        <taxon>Clostridia</taxon>
        <taxon>Eubacteriales</taxon>
        <taxon>Clostridiaceae</taxon>
        <taxon>Clostridium</taxon>
    </lineage>
</organism>
<dbReference type="AlphaFoldDB" id="A0A162LAA0"/>
<dbReference type="PATRIC" id="fig|1538.10.peg.1729"/>
<reference evidence="2 3" key="1">
    <citation type="journal article" date="2015" name="Biotechnol. Bioeng.">
        <title>Genome sequence and phenotypic characterization of Caulobacter segnis.</title>
        <authorList>
            <person name="Patel S."/>
            <person name="Fletcher B."/>
            <person name="Scott D.C."/>
            <person name="Ely B."/>
        </authorList>
    </citation>
    <scope>NUCLEOTIDE SEQUENCE [LARGE SCALE GENOMIC DNA]</scope>
    <source>
        <strain evidence="2 3">ERI-2</strain>
    </source>
</reference>
<dbReference type="Proteomes" id="UP000077407">
    <property type="component" value="Unassembled WGS sequence"/>
</dbReference>
<evidence type="ECO:0000313" key="2">
    <source>
        <dbReference type="EMBL" id="OAA86738.1"/>
    </source>
</evidence>
<name>A0A162LAA0_9CLOT</name>
<feature type="region of interest" description="Disordered" evidence="1">
    <location>
        <begin position="244"/>
        <end position="269"/>
    </location>
</feature>
<evidence type="ECO:0000313" key="3">
    <source>
        <dbReference type="Proteomes" id="UP000077407"/>
    </source>
</evidence>
<sequence length="269" mass="31648">MSKKTSLSLENLNEDEGLSEEEKQKLLLYNKKVVCPVCDNTFNARAIKKSSYRIQKKDSDFFIRYSIINPYFYDVWVCDECGYSAMKSDFEHLSDYDANIIREKISPKWKSKNYPEVYDIDLAITRYKLSLLNYYIINARSSKKAMNSLKIAWMYRLKEDEKKEMEFLNQALENLQNAYYNEPSPIYGMDKFTTMYLIGELMRRTGREEDSLIWFSEVTSSTIASQKIKNLARDQKDLIKDVITETEDNNPTDGSDDNKKHGLFSKFHK</sequence>
<accession>A0A162LAA0</accession>
<proteinExistence type="predicted"/>
<dbReference type="OrthoDB" id="9780343at2"/>
<evidence type="ECO:0000256" key="1">
    <source>
        <dbReference type="SAM" id="MobiDB-lite"/>
    </source>
</evidence>
<dbReference type="EMBL" id="LITT01000023">
    <property type="protein sequence ID" value="OAA86738.1"/>
    <property type="molecule type" value="Genomic_DNA"/>
</dbReference>
<protein>
    <recommendedName>
        <fullName evidence="4">DUF2225 domain-containing protein</fullName>
    </recommendedName>
</protein>
<dbReference type="InterPro" id="IPR018708">
    <property type="entry name" value="DUF2225"/>
</dbReference>